<reference evidence="2 3" key="1">
    <citation type="journal article" date="2020" name="ISME J.">
        <title>Uncovering the hidden diversity of litter-decomposition mechanisms in mushroom-forming fungi.</title>
        <authorList>
            <person name="Floudas D."/>
            <person name="Bentzer J."/>
            <person name="Ahren D."/>
            <person name="Johansson T."/>
            <person name="Persson P."/>
            <person name="Tunlid A."/>
        </authorList>
    </citation>
    <scope>NUCLEOTIDE SEQUENCE [LARGE SCALE GENOMIC DNA]</scope>
    <source>
        <strain evidence="2 3">CBS 101986</strain>
    </source>
</reference>
<proteinExistence type="predicted"/>
<evidence type="ECO:0000313" key="3">
    <source>
        <dbReference type="Proteomes" id="UP000567179"/>
    </source>
</evidence>
<dbReference type="OrthoDB" id="3266532at2759"/>
<dbReference type="Proteomes" id="UP000567179">
    <property type="component" value="Unassembled WGS sequence"/>
</dbReference>
<dbReference type="AlphaFoldDB" id="A0A8H5BU79"/>
<dbReference type="EMBL" id="JAACJJ010000003">
    <property type="protein sequence ID" value="KAF5328628.1"/>
    <property type="molecule type" value="Genomic_DNA"/>
</dbReference>
<accession>A0A8H5BU79</accession>
<keyword evidence="3" id="KW-1185">Reference proteome</keyword>
<comment type="caution">
    <text evidence="2">The sequence shown here is derived from an EMBL/GenBank/DDBJ whole genome shotgun (WGS) entry which is preliminary data.</text>
</comment>
<sequence>MIYQTAVSGSLLDAFADEAKHSLPIHAFYDSQDADKAELNLDKANDLAKMEASASATDDRPQKPDHHSNSLAQQMHPREVNAQLHQDFLEEDASLFISYAIPSAFLLAAVPTPSTVSPVPEAPSSSTFSLSFLTPRKAPTIPGNVRLFVPHVSRLRQAKRGKGNQV</sequence>
<evidence type="ECO:0000313" key="2">
    <source>
        <dbReference type="EMBL" id="KAF5328628.1"/>
    </source>
</evidence>
<protein>
    <submittedName>
        <fullName evidence="2">Uncharacterized protein</fullName>
    </submittedName>
</protein>
<evidence type="ECO:0000256" key="1">
    <source>
        <dbReference type="SAM" id="MobiDB-lite"/>
    </source>
</evidence>
<feature type="compositionally biased region" description="Basic and acidic residues" evidence="1">
    <location>
        <begin position="57"/>
        <end position="68"/>
    </location>
</feature>
<feature type="region of interest" description="Disordered" evidence="1">
    <location>
        <begin position="49"/>
        <end position="79"/>
    </location>
</feature>
<gene>
    <name evidence="2" type="ORF">D9619_011557</name>
</gene>
<organism evidence="2 3">
    <name type="scientific">Psilocybe cf. subviscida</name>
    <dbReference type="NCBI Taxonomy" id="2480587"/>
    <lineage>
        <taxon>Eukaryota</taxon>
        <taxon>Fungi</taxon>
        <taxon>Dikarya</taxon>
        <taxon>Basidiomycota</taxon>
        <taxon>Agaricomycotina</taxon>
        <taxon>Agaricomycetes</taxon>
        <taxon>Agaricomycetidae</taxon>
        <taxon>Agaricales</taxon>
        <taxon>Agaricineae</taxon>
        <taxon>Strophariaceae</taxon>
        <taxon>Psilocybe</taxon>
    </lineage>
</organism>
<name>A0A8H5BU79_9AGAR</name>